<comment type="caution">
    <text evidence="9">Lacks conserved residue(s) required for the propagation of feature annotation.</text>
</comment>
<comment type="catalytic activity">
    <reaction evidence="9 10">
        <text>Release of signal peptides from bacterial membrane prolipoproteins. Hydrolyzes -Xaa-Yaa-Zaa-|-(S,diacylglyceryl)Cys-, in which Xaa is hydrophobic (preferably Leu), and Yaa (Ala or Ser) and Zaa (Gly or Ala) have small, neutral side chains.</text>
        <dbReference type="EC" id="3.4.23.36"/>
    </reaction>
</comment>
<dbReference type="PRINTS" id="PR00781">
    <property type="entry name" value="LIPOSIGPTASE"/>
</dbReference>
<dbReference type="EC" id="3.4.23.36" evidence="9"/>
<dbReference type="HAMAP" id="MF_00161">
    <property type="entry name" value="LspA"/>
    <property type="match status" value="1"/>
</dbReference>
<evidence type="ECO:0000256" key="9">
    <source>
        <dbReference type="HAMAP-Rule" id="MF_00161"/>
    </source>
</evidence>
<dbReference type="GO" id="GO:0004190">
    <property type="term" value="F:aspartic-type endopeptidase activity"/>
    <property type="evidence" value="ECO:0007669"/>
    <property type="project" value="UniProtKB-UniRule"/>
</dbReference>
<feature type="active site" evidence="9">
    <location>
        <position position="134"/>
    </location>
</feature>
<evidence type="ECO:0000256" key="3">
    <source>
        <dbReference type="ARBA" id="ARBA00022670"/>
    </source>
</evidence>
<keyword evidence="2 9" id="KW-1003">Cell membrane</keyword>
<dbReference type="PANTHER" id="PTHR33695">
    <property type="entry name" value="LIPOPROTEIN SIGNAL PEPTIDASE"/>
    <property type="match status" value="1"/>
</dbReference>
<dbReference type="InterPro" id="IPR001872">
    <property type="entry name" value="Peptidase_A8"/>
</dbReference>
<accession>A0A1T2L425</accession>
<sequence length="161" mass="18328">MLRWLWLSLLVVVIDLATKLWVEASFEFREQLPVIDGFFNLTLVYNKGAAFSFLADAGGWQRWFFVVLSVVISIGLVVWLRRMQPHERVVAVGVSLVLGGAIGNLIDRVLYGQVIDFLLFYYDHWSWPAFNVADSAIVLGVGFLLFDAFFQKQSELPPERG</sequence>
<dbReference type="GO" id="GO:0005886">
    <property type="term" value="C:plasma membrane"/>
    <property type="evidence" value="ECO:0007669"/>
    <property type="project" value="UniProtKB-SubCell"/>
</dbReference>
<comment type="caution">
    <text evidence="12">The sequence shown here is derived from an EMBL/GenBank/DDBJ whole genome shotgun (WGS) entry which is preliminary data.</text>
</comment>
<reference evidence="12 13" key="1">
    <citation type="submission" date="2016-11" db="EMBL/GenBank/DDBJ databases">
        <title>Mixed transmission modes and dynamic genome evolution in an obligate animal-bacterial symbiosis.</title>
        <authorList>
            <person name="Russell S.L."/>
            <person name="Corbett-Detig R.B."/>
            <person name="Cavanaugh C.M."/>
        </authorList>
    </citation>
    <scope>NUCLEOTIDE SEQUENCE [LARGE SCALE GENOMIC DNA]</scope>
    <source>
        <strain evidence="12">Sp-SM6</strain>
    </source>
</reference>
<keyword evidence="5 9" id="KW-0064">Aspartyl protease</keyword>
<feature type="active site" evidence="9">
    <location>
        <position position="116"/>
    </location>
</feature>
<evidence type="ECO:0000256" key="4">
    <source>
        <dbReference type="ARBA" id="ARBA00022692"/>
    </source>
</evidence>
<comment type="function">
    <text evidence="9 10">This protein specifically catalyzes the removal of signal peptides from prolipoproteins.</text>
</comment>
<dbReference type="AlphaFoldDB" id="A0A1T2L425"/>
<dbReference type="PANTHER" id="PTHR33695:SF1">
    <property type="entry name" value="LIPOPROTEIN SIGNAL PEPTIDASE"/>
    <property type="match status" value="1"/>
</dbReference>
<dbReference type="UniPathway" id="UPA00665"/>
<dbReference type="OrthoDB" id="9810259at2"/>
<evidence type="ECO:0000256" key="1">
    <source>
        <dbReference type="ARBA" id="ARBA00006139"/>
    </source>
</evidence>
<keyword evidence="6 9" id="KW-0378">Hydrolase</keyword>
<comment type="pathway">
    <text evidence="9">Protein modification; lipoprotein biosynthesis (signal peptide cleavage).</text>
</comment>
<keyword evidence="8 9" id="KW-0472">Membrane</keyword>
<evidence type="ECO:0000256" key="7">
    <source>
        <dbReference type="ARBA" id="ARBA00022989"/>
    </source>
</evidence>
<keyword evidence="3 9" id="KW-0645">Protease</keyword>
<evidence type="ECO:0000256" key="5">
    <source>
        <dbReference type="ARBA" id="ARBA00022750"/>
    </source>
</evidence>
<dbReference type="Pfam" id="PF01252">
    <property type="entry name" value="Peptidase_A8"/>
    <property type="match status" value="1"/>
</dbReference>
<gene>
    <name evidence="9" type="primary">lspA</name>
    <name evidence="12" type="ORF">BOW52_06800</name>
</gene>
<keyword evidence="13" id="KW-1185">Reference proteome</keyword>
<organism evidence="12 13">
    <name type="scientific">Solemya elarraichensis gill symbiont</name>
    <dbReference type="NCBI Taxonomy" id="1918949"/>
    <lineage>
        <taxon>Bacteria</taxon>
        <taxon>Pseudomonadati</taxon>
        <taxon>Pseudomonadota</taxon>
        <taxon>Gammaproteobacteria</taxon>
        <taxon>sulfur-oxidizing symbionts</taxon>
    </lineage>
</organism>
<evidence type="ECO:0000256" key="6">
    <source>
        <dbReference type="ARBA" id="ARBA00022801"/>
    </source>
</evidence>
<dbReference type="GO" id="GO:0006508">
    <property type="term" value="P:proteolysis"/>
    <property type="evidence" value="ECO:0007669"/>
    <property type="project" value="UniProtKB-KW"/>
</dbReference>
<dbReference type="RefSeq" id="WP_078477030.1">
    <property type="nucleotide sequence ID" value="NZ_MPRK01000113.1"/>
</dbReference>
<feature type="transmembrane region" description="Helical" evidence="9">
    <location>
        <begin position="126"/>
        <end position="150"/>
    </location>
</feature>
<dbReference type="PROSITE" id="PS00855">
    <property type="entry name" value="SPASE_II"/>
    <property type="match status" value="1"/>
</dbReference>
<feature type="transmembrane region" description="Helical" evidence="9">
    <location>
        <begin position="60"/>
        <end position="80"/>
    </location>
</feature>
<dbReference type="EMBL" id="MPRK01000113">
    <property type="protein sequence ID" value="OOZ39780.1"/>
    <property type="molecule type" value="Genomic_DNA"/>
</dbReference>
<evidence type="ECO:0000256" key="10">
    <source>
        <dbReference type="RuleBase" id="RU000594"/>
    </source>
</evidence>
<dbReference type="Proteomes" id="UP000190198">
    <property type="component" value="Unassembled WGS sequence"/>
</dbReference>
<name>A0A1T2L425_9GAMM</name>
<evidence type="ECO:0000256" key="2">
    <source>
        <dbReference type="ARBA" id="ARBA00022475"/>
    </source>
</evidence>
<comment type="subcellular location">
    <subcellularLocation>
        <location evidence="9">Cell membrane</location>
        <topology evidence="9">Multi-pass membrane protein</topology>
    </subcellularLocation>
</comment>
<protein>
    <recommendedName>
        <fullName evidence="9">Lipoprotein signal peptidase</fullName>
        <ecNumber evidence="9">3.4.23.36</ecNumber>
    </recommendedName>
    <alternativeName>
        <fullName evidence="9">Prolipoprotein signal peptidase</fullName>
    </alternativeName>
    <alternativeName>
        <fullName evidence="9">Signal peptidase II</fullName>
        <shortName evidence="9">SPase II</shortName>
    </alternativeName>
</protein>
<feature type="transmembrane region" description="Helical" evidence="9">
    <location>
        <begin position="89"/>
        <end position="106"/>
    </location>
</feature>
<keyword evidence="4 9" id="KW-0812">Transmembrane</keyword>
<evidence type="ECO:0000313" key="13">
    <source>
        <dbReference type="Proteomes" id="UP000190198"/>
    </source>
</evidence>
<evidence type="ECO:0000256" key="8">
    <source>
        <dbReference type="ARBA" id="ARBA00023136"/>
    </source>
</evidence>
<evidence type="ECO:0000256" key="11">
    <source>
        <dbReference type="RuleBase" id="RU004181"/>
    </source>
</evidence>
<dbReference type="NCBIfam" id="TIGR00077">
    <property type="entry name" value="lspA"/>
    <property type="match status" value="1"/>
</dbReference>
<comment type="similarity">
    <text evidence="1 9 11">Belongs to the peptidase A8 family.</text>
</comment>
<evidence type="ECO:0000313" key="12">
    <source>
        <dbReference type="EMBL" id="OOZ39780.1"/>
    </source>
</evidence>
<proteinExistence type="inferred from homology"/>
<keyword evidence="7 9" id="KW-1133">Transmembrane helix</keyword>